<dbReference type="EMBL" id="FYEH01000001">
    <property type="protein sequence ID" value="SNB55254.1"/>
    <property type="molecule type" value="Genomic_DNA"/>
</dbReference>
<evidence type="ECO:0000313" key="2">
    <source>
        <dbReference type="EMBL" id="SNB55254.1"/>
    </source>
</evidence>
<evidence type="ECO:0000256" key="1">
    <source>
        <dbReference type="SAM" id="MobiDB-lite"/>
    </source>
</evidence>
<gene>
    <name evidence="2" type="ORF">SAMN07250955_101469</name>
</gene>
<sequence length="202" mass="21265">MVCCAISACSFDAPPPYFSAAAPSGPQVPVFCYQTLADADCYPTPQPGQENRFTAVYQKDVLDKSSLEYWTSPETDELGNPIGPPRYRRVVTPAGKPINVPAAAAAARQQSYRSVPASVPIADPTATKMQNRPGRIGTASLDAYTARSASPYALTTQQNVAGAASTSIETFPLSGTPIPAQPSPMPPASTASATQPRSLFIR</sequence>
<evidence type="ECO:0000313" key="3">
    <source>
        <dbReference type="Proteomes" id="UP000197065"/>
    </source>
</evidence>
<protein>
    <submittedName>
        <fullName evidence="2">Uncharacterized protein</fullName>
    </submittedName>
</protein>
<reference evidence="2 3" key="1">
    <citation type="submission" date="2017-06" db="EMBL/GenBank/DDBJ databases">
        <authorList>
            <person name="Kim H.J."/>
            <person name="Triplett B.A."/>
        </authorList>
    </citation>
    <scope>NUCLEOTIDE SEQUENCE [LARGE SCALE GENOMIC DNA]</scope>
    <source>
        <strain evidence="2 3">B29T1</strain>
    </source>
</reference>
<dbReference type="AlphaFoldDB" id="A0A212Q7K3"/>
<proteinExistence type="predicted"/>
<feature type="region of interest" description="Disordered" evidence="1">
    <location>
        <begin position="172"/>
        <end position="202"/>
    </location>
</feature>
<accession>A0A212Q7K3</accession>
<dbReference type="Proteomes" id="UP000197065">
    <property type="component" value="Unassembled WGS sequence"/>
</dbReference>
<name>A0A212Q7K3_9PROT</name>
<keyword evidence="3" id="KW-1185">Reference proteome</keyword>
<organism evidence="2 3">
    <name type="scientific">Arboricoccus pini</name>
    <dbReference type="NCBI Taxonomy" id="1963835"/>
    <lineage>
        <taxon>Bacteria</taxon>
        <taxon>Pseudomonadati</taxon>
        <taxon>Pseudomonadota</taxon>
        <taxon>Alphaproteobacteria</taxon>
        <taxon>Geminicoccales</taxon>
        <taxon>Geminicoccaceae</taxon>
        <taxon>Arboricoccus</taxon>
    </lineage>
</organism>